<keyword evidence="1" id="KW-1133">Transmembrane helix</keyword>
<proteinExistence type="predicted"/>
<keyword evidence="1" id="KW-0812">Transmembrane</keyword>
<name>A0ABW4DCH2_9BACL</name>
<reference evidence="3" key="1">
    <citation type="journal article" date="2019" name="Int. J. Syst. Evol. Microbiol.">
        <title>The Global Catalogue of Microorganisms (GCM) 10K type strain sequencing project: providing services to taxonomists for standard genome sequencing and annotation.</title>
        <authorList>
            <consortium name="The Broad Institute Genomics Platform"/>
            <consortium name="The Broad Institute Genome Sequencing Center for Infectious Disease"/>
            <person name="Wu L."/>
            <person name="Ma J."/>
        </authorList>
    </citation>
    <scope>NUCLEOTIDE SEQUENCE [LARGE SCALE GENOMIC DNA]</scope>
    <source>
        <strain evidence="3">CCM 9147</strain>
    </source>
</reference>
<organism evidence="2 3">
    <name type="scientific">Paenibacillus farraposensis</name>
    <dbReference type="NCBI Taxonomy" id="2807095"/>
    <lineage>
        <taxon>Bacteria</taxon>
        <taxon>Bacillati</taxon>
        <taxon>Bacillota</taxon>
        <taxon>Bacilli</taxon>
        <taxon>Bacillales</taxon>
        <taxon>Paenibacillaceae</taxon>
        <taxon>Paenibacillus</taxon>
    </lineage>
</organism>
<evidence type="ECO:0000256" key="1">
    <source>
        <dbReference type="SAM" id="Phobius"/>
    </source>
</evidence>
<evidence type="ECO:0008006" key="4">
    <source>
        <dbReference type="Google" id="ProtNLM"/>
    </source>
</evidence>
<gene>
    <name evidence="2" type="ORF">ACFQ5D_07885</name>
</gene>
<evidence type="ECO:0000313" key="2">
    <source>
        <dbReference type="EMBL" id="MFD1461359.1"/>
    </source>
</evidence>
<feature type="transmembrane region" description="Helical" evidence="1">
    <location>
        <begin position="6"/>
        <end position="25"/>
    </location>
</feature>
<comment type="caution">
    <text evidence="2">The sequence shown here is derived from an EMBL/GenBank/DDBJ whole genome shotgun (WGS) entry which is preliminary data.</text>
</comment>
<keyword evidence="1" id="KW-0472">Membrane</keyword>
<keyword evidence="3" id="KW-1185">Reference proteome</keyword>
<evidence type="ECO:0000313" key="3">
    <source>
        <dbReference type="Proteomes" id="UP001597340"/>
    </source>
</evidence>
<dbReference type="RefSeq" id="WP_229524866.1">
    <property type="nucleotide sequence ID" value="NZ_JAFFQR010000079.1"/>
</dbReference>
<dbReference type="EMBL" id="JBHTNZ010000007">
    <property type="protein sequence ID" value="MFD1461359.1"/>
    <property type="molecule type" value="Genomic_DNA"/>
</dbReference>
<dbReference type="Proteomes" id="UP001597340">
    <property type="component" value="Unassembled WGS sequence"/>
</dbReference>
<accession>A0ABW4DCH2</accession>
<sequence length="171" mass="18597">MVEKWVWMGAAGMIVGYVTFASYPLNAHSTSTSGVTHPAVPLDVQSKQEGVAKRIVHDQRMYFEGKGETSFAFEEGRKLYISIKNTGKQPIQYKLNRSYGSDLQGAVLQGTASGFAKGTLQPGERHDLLFVKPKAETETEAASVSSDELILSVSTEDGSQGIVKTFAYITL</sequence>
<protein>
    <recommendedName>
        <fullName evidence="4">DUF4352 domain-containing protein</fullName>
    </recommendedName>
</protein>